<evidence type="ECO:0000313" key="3">
    <source>
        <dbReference type="Proteomes" id="UP000188354"/>
    </source>
</evidence>
<protein>
    <recommendedName>
        <fullName evidence="1">RNase H type-1 domain-containing protein</fullName>
    </recommendedName>
</protein>
<evidence type="ECO:0000313" key="2">
    <source>
        <dbReference type="EMBL" id="OIW11905.1"/>
    </source>
</evidence>
<dbReference type="Proteomes" id="UP000188354">
    <property type="component" value="Chromosome LG05"/>
</dbReference>
<feature type="domain" description="RNase H type-1" evidence="1">
    <location>
        <begin position="26"/>
        <end position="88"/>
    </location>
</feature>
<organism evidence="2 3">
    <name type="scientific">Lupinus angustifolius</name>
    <name type="common">Narrow-leaved blue lupine</name>
    <dbReference type="NCBI Taxonomy" id="3871"/>
    <lineage>
        <taxon>Eukaryota</taxon>
        <taxon>Viridiplantae</taxon>
        <taxon>Streptophyta</taxon>
        <taxon>Embryophyta</taxon>
        <taxon>Tracheophyta</taxon>
        <taxon>Spermatophyta</taxon>
        <taxon>Magnoliopsida</taxon>
        <taxon>eudicotyledons</taxon>
        <taxon>Gunneridae</taxon>
        <taxon>Pentapetalae</taxon>
        <taxon>rosids</taxon>
        <taxon>fabids</taxon>
        <taxon>Fabales</taxon>
        <taxon>Fabaceae</taxon>
        <taxon>Papilionoideae</taxon>
        <taxon>50 kb inversion clade</taxon>
        <taxon>genistoids sensu lato</taxon>
        <taxon>core genistoids</taxon>
        <taxon>Genisteae</taxon>
        <taxon>Lupinus</taxon>
    </lineage>
</organism>
<accession>A0A1J7IAP5</accession>
<dbReference type="GO" id="GO:0004523">
    <property type="term" value="F:RNA-DNA hybrid ribonuclease activity"/>
    <property type="evidence" value="ECO:0007669"/>
    <property type="project" value="InterPro"/>
</dbReference>
<gene>
    <name evidence="2" type="ORF">TanjilG_18178</name>
</gene>
<dbReference type="InterPro" id="IPR002156">
    <property type="entry name" value="RNaseH_domain"/>
</dbReference>
<proteinExistence type="predicted"/>
<reference evidence="2 3" key="1">
    <citation type="journal article" date="2017" name="Plant Biotechnol. J.">
        <title>A comprehensive draft genome sequence for lupin (Lupinus angustifolius), an emerging health food: insights into plant-microbe interactions and legume evolution.</title>
        <authorList>
            <person name="Hane J.K."/>
            <person name="Ming Y."/>
            <person name="Kamphuis L.G."/>
            <person name="Nelson M.N."/>
            <person name="Garg G."/>
            <person name="Atkins C.A."/>
            <person name="Bayer P.E."/>
            <person name="Bravo A."/>
            <person name="Bringans S."/>
            <person name="Cannon S."/>
            <person name="Edwards D."/>
            <person name="Foley R."/>
            <person name="Gao L.L."/>
            <person name="Harrison M.J."/>
            <person name="Huang W."/>
            <person name="Hurgobin B."/>
            <person name="Li S."/>
            <person name="Liu C.W."/>
            <person name="McGrath A."/>
            <person name="Morahan G."/>
            <person name="Murray J."/>
            <person name="Weller J."/>
            <person name="Jian J."/>
            <person name="Singh K.B."/>
        </authorList>
    </citation>
    <scope>NUCLEOTIDE SEQUENCE [LARGE SCALE GENOMIC DNA]</scope>
    <source>
        <strain evidence="3">cv. Tanjil</strain>
        <tissue evidence="2">Whole plant</tissue>
    </source>
</reference>
<dbReference type="Gramene" id="OIW11905">
    <property type="protein sequence ID" value="OIW11905"/>
    <property type="gene ID" value="TanjilG_18178"/>
</dbReference>
<dbReference type="EMBL" id="CM007365">
    <property type="protein sequence ID" value="OIW11905.1"/>
    <property type="molecule type" value="Genomic_DNA"/>
</dbReference>
<dbReference type="AlphaFoldDB" id="A0A1J7IAP5"/>
<name>A0A1J7IAP5_LUPAN</name>
<dbReference type="GO" id="GO:0003676">
    <property type="term" value="F:nucleic acid binding"/>
    <property type="evidence" value="ECO:0007669"/>
    <property type="project" value="InterPro"/>
</dbReference>
<keyword evidence="3" id="KW-1185">Reference proteome</keyword>
<dbReference type="Pfam" id="PF13456">
    <property type="entry name" value="RVT_3"/>
    <property type="match status" value="1"/>
</dbReference>
<sequence length="91" mass="10202">MADTREILAMRVSVGYLYLLTGFPMGVTSTLQKETVALLHGLRLAGERNLDKIECQTDSAELLRQVGGTAPPFQSYRSYLHQIKVLMQFGR</sequence>
<evidence type="ECO:0000259" key="1">
    <source>
        <dbReference type="Pfam" id="PF13456"/>
    </source>
</evidence>